<comment type="caution">
    <text evidence="3">The sequence shown here is derived from an EMBL/GenBank/DDBJ whole genome shotgun (WGS) entry which is preliminary data.</text>
</comment>
<evidence type="ECO:0000256" key="1">
    <source>
        <dbReference type="SAM" id="MobiDB-lite"/>
    </source>
</evidence>
<keyword evidence="2" id="KW-0732">Signal</keyword>
<evidence type="ECO:0000256" key="2">
    <source>
        <dbReference type="SAM" id="SignalP"/>
    </source>
</evidence>
<evidence type="ECO:0000313" key="3">
    <source>
        <dbReference type="EMBL" id="MCW9713502.1"/>
    </source>
</evidence>
<protein>
    <submittedName>
        <fullName evidence="3">Uncharacterized protein</fullName>
    </submittedName>
</protein>
<dbReference type="EMBL" id="JAJNDC010000003">
    <property type="protein sequence ID" value="MCW9713502.1"/>
    <property type="molecule type" value="Genomic_DNA"/>
</dbReference>
<proteinExistence type="predicted"/>
<feature type="chain" id="PRO_5047136832" evidence="2">
    <location>
        <begin position="22"/>
        <end position="342"/>
    </location>
</feature>
<feature type="compositionally biased region" description="Basic and acidic residues" evidence="1">
    <location>
        <begin position="211"/>
        <end position="231"/>
    </location>
</feature>
<gene>
    <name evidence="3" type="ORF">LQ318_11370</name>
</gene>
<dbReference type="RefSeq" id="WP_265790231.1">
    <property type="nucleotide sequence ID" value="NZ_BAABRS010000003.1"/>
</dbReference>
<evidence type="ECO:0000313" key="4">
    <source>
        <dbReference type="Proteomes" id="UP001207337"/>
    </source>
</evidence>
<reference evidence="3 4" key="1">
    <citation type="submission" date="2021-11" db="EMBL/GenBank/DDBJ databases">
        <title>Aliifidinibius sp. nov., a new bacterium isolated from saline soil.</title>
        <authorList>
            <person name="Galisteo C."/>
            <person name="De La Haba R."/>
            <person name="Sanchez-Porro C."/>
            <person name="Ventosa A."/>
        </authorList>
    </citation>
    <scope>NUCLEOTIDE SEQUENCE [LARGE SCALE GENOMIC DNA]</scope>
    <source>
        <strain evidence="3 4">KACC 190600</strain>
    </source>
</reference>
<keyword evidence="4" id="KW-1185">Reference proteome</keyword>
<accession>A0ABT3Q089</accession>
<sequence>MFKKIVTTVLLIGFFSVPVAAQSTYIEVSYQSFKPFINFQLNLSTQHSYYQRSHQSAYLKGYMDGVNDAYYLDYRFYDMVYDIDMYEAGYRDGYRDRTLLIRLRGHRYMRNHHFSYNDYHSPYYSVQIWLDGLTFAFIQAPRHRLPDRWTYHVHPRVKKYRNRMKVKRYHARIERRYHKRINHLRKDAHRMHKRYTQKKGRNSYRSGEIQHVSKIDKNRAMQKVRRTDQKGSRYGNMNTVQSRSQNRNIKNNSHSKRKASPAPQIRTRSRNAQHQPQRSNRASKKQAIKRGNNKRPQKSVRSRSNNRGSQKKAVSKGKKRSRGGDGGNRRGNRSRGNGRGGN</sequence>
<feature type="compositionally biased region" description="Polar residues" evidence="1">
    <location>
        <begin position="270"/>
        <end position="280"/>
    </location>
</feature>
<feature type="compositionally biased region" description="Basic residues" evidence="1">
    <location>
        <begin position="309"/>
        <end position="321"/>
    </location>
</feature>
<name>A0ABT3Q089_9BACT</name>
<feature type="compositionally biased region" description="Basic residues" evidence="1">
    <location>
        <begin position="186"/>
        <end position="202"/>
    </location>
</feature>
<feature type="signal peptide" evidence="2">
    <location>
        <begin position="1"/>
        <end position="21"/>
    </location>
</feature>
<dbReference type="Proteomes" id="UP001207337">
    <property type="component" value="Unassembled WGS sequence"/>
</dbReference>
<organism evidence="3 4">
    <name type="scientific">Fodinibius salicampi</name>
    <dbReference type="NCBI Taxonomy" id="1920655"/>
    <lineage>
        <taxon>Bacteria</taxon>
        <taxon>Pseudomonadati</taxon>
        <taxon>Balneolota</taxon>
        <taxon>Balneolia</taxon>
        <taxon>Balneolales</taxon>
        <taxon>Balneolaceae</taxon>
        <taxon>Fodinibius</taxon>
    </lineage>
</organism>
<feature type="compositionally biased region" description="Basic residues" evidence="1">
    <location>
        <begin position="281"/>
        <end position="301"/>
    </location>
</feature>
<feature type="region of interest" description="Disordered" evidence="1">
    <location>
        <begin position="186"/>
        <end position="342"/>
    </location>
</feature>
<feature type="compositionally biased region" description="Polar residues" evidence="1">
    <location>
        <begin position="235"/>
        <end position="252"/>
    </location>
</feature>